<dbReference type="InterPro" id="IPR036866">
    <property type="entry name" value="RibonucZ/Hydroxyglut_hydro"/>
</dbReference>
<proteinExistence type="predicted"/>
<dbReference type="EMBL" id="MFIZ01000028">
    <property type="protein sequence ID" value="OGG11431.1"/>
    <property type="molecule type" value="Genomic_DNA"/>
</dbReference>
<dbReference type="InterPro" id="IPR035681">
    <property type="entry name" value="ComA-like_MBL"/>
</dbReference>
<dbReference type="Gene3D" id="3.60.15.10">
    <property type="entry name" value="Ribonuclease Z/Hydroxyacylglutathione hydrolase-like"/>
    <property type="match status" value="1"/>
</dbReference>
<evidence type="ECO:0000313" key="3">
    <source>
        <dbReference type="Proteomes" id="UP000177268"/>
    </source>
</evidence>
<keyword evidence="1" id="KW-1133">Transmembrane helix</keyword>
<feature type="transmembrane region" description="Helical" evidence="1">
    <location>
        <begin position="7"/>
        <end position="26"/>
    </location>
</feature>
<accession>A0A1F5ZGB2</accession>
<dbReference type="PANTHER" id="PTHR30619">
    <property type="entry name" value="DNA INTERNALIZATION/COMPETENCE PROTEIN COMEC/REC2"/>
    <property type="match status" value="1"/>
</dbReference>
<dbReference type="STRING" id="1798370.A2Z00_05610"/>
<evidence type="ECO:0000256" key="1">
    <source>
        <dbReference type="SAM" id="Phobius"/>
    </source>
</evidence>
<evidence type="ECO:0000313" key="2">
    <source>
        <dbReference type="EMBL" id="OGG11431.1"/>
    </source>
</evidence>
<dbReference type="AlphaFoldDB" id="A0A1F5ZGB2"/>
<protein>
    <recommendedName>
        <fullName evidence="4">Metallo-beta-lactamase domain-containing protein</fullName>
    </recommendedName>
</protein>
<keyword evidence="1" id="KW-0812">Transmembrane</keyword>
<dbReference type="Proteomes" id="UP000177268">
    <property type="component" value="Unassembled WGS sequence"/>
</dbReference>
<keyword evidence="1" id="KW-0472">Membrane</keyword>
<organism evidence="2 3">
    <name type="scientific">Candidatus Gottesmanbacteria bacterium RBG_13_45_10</name>
    <dbReference type="NCBI Taxonomy" id="1798370"/>
    <lineage>
        <taxon>Bacteria</taxon>
        <taxon>Candidatus Gottesmaniibacteriota</taxon>
    </lineage>
</organism>
<evidence type="ECO:0008006" key="4">
    <source>
        <dbReference type="Google" id="ProtNLM"/>
    </source>
</evidence>
<dbReference type="CDD" id="cd07731">
    <property type="entry name" value="ComA-like_MBL-fold"/>
    <property type="match status" value="1"/>
</dbReference>
<dbReference type="PANTHER" id="PTHR30619:SF1">
    <property type="entry name" value="RECOMBINATION PROTEIN 2"/>
    <property type="match status" value="1"/>
</dbReference>
<dbReference type="InterPro" id="IPR052159">
    <property type="entry name" value="Competence_DNA_uptake"/>
</dbReference>
<dbReference type="SUPFAM" id="SSF56281">
    <property type="entry name" value="Metallo-hydrolase/oxidoreductase"/>
    <property type="match status" value="1"/>
</dbReference>
<name>A0A1F5ZGB2_9BACT</name>
<comment type="caution">
    <text evidence="2">The sequence shown here is derived from an EMBL/GenBank/DDBJ whole genome shotgun (WGS) entry which is preliminary data.</text>
</comment>
<gene>
    <name evidence="2" type="ORF">A2Z00_05610</name>
</gene>
<reference evidence="2 3" key="1">
    <citation type="journal article" date="2016" name="Nat. Commun.">
        <title>Thousands of microbial genomes shed light on interconnected biogeochemical processes in an aquifer system.</title>
        <authorList>
            <person name="Anantharaman K."/>
            <person name="Brown C.T."/>
            <person name="Hug L.A."/>
            <person name="Sharon I."/>
            <person name="Castelle C.J."/>
            <person name="Probst A.J."/>
            <person name="Thomas B.C."/>
            <person name="Singh A."/>
            <person name="Wilkins M.J."/>
            <person name="Karaoz U."/>
            <person name="Brodie E.L."/>
            <person name="Williams K.H."/>
            <person name="Hubbard S.S."/>
            <person name="Banfield J.F."/>
        </authorList>
    </citation>
    <scope>NUCLEOTIDE SEQUENCE [LARGE SCALE GENOMIC DNA]</scope>
</reference>
<sequence length="304" mass="33948">MKLRVGYLISGFFTGFILLASFFWSLPDGKLHVVFCDVGQGDAVYVRFPDGRDMVIDGGPNEAVLQCLGRHMPFWDRHINIVAMSHPQKDHMQGLVSIFGRFSVDYFIRSDVDNIIDGYKQLMQVIKDKKIPIRYVQQYDRITIGPTTLSLVWPSSEQVSKGKVGTSLASDVGITRDTSVVLGAALGELNDYSLVFSIRYGSFDVLFPGDADMHVEDQYIGTKLADDTVELLKVPHHGSRTGMTEGFVQWLKPKLAVISVGKNSYGHPSKEAVDMLQKYGSRVLRTDQKGDIEVVSDGTSWRVY</sequence>